<dbReference type="KEGG" id="sbae:DSM104329_02587"/>
<dbReference type="PANTHER" id="PTHR30413">
    <property type="entry name" value="INNER MEMBRANE TRANSPORT PERMEASE"/>
    <property type="match status" value="1"/>
</dbReference>
<keyword evidence="4" id="KW-0472">Membrane</keyword>
<dbReference type="EMBL" id="CP087164">
    <property type="protein sequence ID" value="UGS36187.1"/>
    <property type="molecule type" value="Genomic_DNA"/>
</dbReference>
<name>A0A9E6XYE6_9ACTN</name>
<keyword evidence="4" id="KW-0812">Transmembrane</keyword>
<comment type="similarity">
    <text evidence="2">Belongs to the ABC-2 integral membrane protein family.</text>
</comment>
<feature type="transmembrane region" description="Helical" evidence="4">
    <location>
        <begin position="142"/>
        <end position="166"/>
    </location>
</feature>
<sequence length="297" mass="33369">MSTQTVSASADDPLHRQWEDEFAPEVHVYEPHKVGLPPLRAYVHELWRRREFAIELARTRLAAQHYGTAFGMTWLILNPLLLGVVYFLLVDILRSGHHPKGFFAHLLGGIFAYYLFSDSVRPAVKSVTSGGRLILNTAFPRTLLPLSAVLTSVMRFLPTMGVYVIVHVASGLSFDVEMLWAIVPLLEILVFTLGICMLVAALQVYFRDMANFLPYLLRIWLYACPVLWYAAEVPHGYKWLLYANPLGSMLTAWSEALNQGITPGTTWLVLGGAWAVVAFVAGGLFFVSREREFAVRL</sequence>
<dbReference type="RefSeq" id="WP_259315861.1">
    <property type="nucleotide sequence ID" value="NZ_CP087164.1"/>
</dbReference>
<dbReference type="PANTHER" id="PTHR30413:SF8">
    <property type="entry name" value="TRANSPORT PERMEASE PROTEIN"/>
    <property type="match status" value="1"/>
</dbReference>
<evidence type="ECO:0000313" key="6">
    <source>
        <dbReference type="Proteomes" id="UP001162834"/>
    </source>
</evidence>
<comment type="subcellular location">
    <subcellularLocation>
        <location evidence="1">Cell inner membrane</location>
        <topology evidence="1">Multi-pass membrane protein</topology>
    </subcellularLocation>
</comment>
<proteinExistence type="inferred from homology"/>
<reference evidence="5" key="1">
    <citation type="journal article" date="2022" name="Int. J. Syst. Evol. Microbiol.">
        <title>Pseudomonas aegrilactucae sp. nov. and Pseudomonas morbosilactucae sp. nov., pathogens causing bacterial rot of lettuce in Japan.</title>
        <authorList>
            <person name="Sawada H."/>
            <person name="Fujikawa T."/>
            <person name="Satou M."/>
        </authorList>
    </citation>
    <scope>NUCLEOTIDE SEQUENCE</scope>
    <source>
        <strain evidence="5">0166_1</strain>
    </source>
</reference>
<evidence type="ECO:0000256" key="2">
    <source>
        <dbReference type="ARBA" id="ARBA00007783"/>
    </source>
</evidence>
<gene>
    <name evidence="5" type="ORF">DSM104329_02587</name>
</gene>
<keyword evidence="4" id="KW-1133">Transmembrane helix</keyword>
<evidence type="ECO:0008006" key="7">
    <source>
        <dbReference type="Google" id="ProtNLM"/>
    </source>
</evidence>
<feature type="transmembrane region" description="Helical" evidence="4">
    <location>
        <begin position="66"/>
        <end position="89"/>
    </location>
</feature>
<protein>
    <recommendedName>
        <fullName evidence="7">Transport permease protein</fullName>
    </recommendedName>
</protein>
<keyword evidence="3" id="KW-0813">Transport</keyword>
<feature type="transmembrane region" description="Helical" evidence="4">
    <location>
        <begin position="101"/>
        <end position="116"/>
    </location>
</feature>
<dbReference type="AlphaFoldDB" id="A0A9E6XYE6"/>
<dbReference type="Proteomes" id="UP001162834">
    <property type="component" value="Chromosome"/>
</dbReference>
<feature type="transmembrane region" description="Helical" evidence="4">
    <location>
        <begin position="267"/>
        <end position="287"/>
    </location>
</feature>
<feature type="transmembrane region" description="Helical" evidence="4">
    <location>
        <begin position="178"/>
        <end position="200"/>
    </location>
</feature>
<dbReference type="GO" id="GO:0005886">
    <property type="term" value="C:plasma membrane"/>
    <property type="evidence" value="ECO:0007669"/>
    <property type="project" value="UniProtKB-SubCell"/>
</dbReference>
<accession>A0A9E6XYE6</accession>
<keyword evidence="6" id="KW-1185">Reference proteome</keyword>
<evidence type="ECO:0000256" key="4">
    <source>
        <dbReference type="SAM" id="Phobius"/>
    </source>
</evidence>
<dbReference type="GO" id="GO:0015920">
    <property type="term" value="P:lipopolysaccharide transport"/>
    <property type="evidence" value="ECO:0007669"/>
    <property type="project" value="TreeGrafter"/>
</dbReference>
<organism evidence="5 6">
    <name type="scientific">Capillimicrobium parvum</name>
    <dbReference type="NCBI Taxonomy" id="2884022"/>
    <lineage>
        <taxon>Bacteria</taxon>
        <taxon>Bacillati</taxon>
        <taxon>Actinomycetota</taxon>
        <taxon>Thermoleophilia</taxon>
        <taxon>Solirubrobacterales</taxon>
        <taxon>Capillimicrobiaceae</taxon>
        <taxon>Capillimicrobium</taxon>
    </lineage>
</organism>
<evidence type="ECO:0000256" key="1">
    <source>
        <dbReference type="ARBA" id="ARBA00004429"/>
    </source>
</evidence>
<evidence type="ECO:0000313" key="5">
    <source>
        <dbReference type="EMBL" id="UGS36187.1"/>
    </source>
</evidence>
<feature type="transmembrane region" description="Helical" evidence="4">
    <location>
        <begin position="212"/>
        <end position="231"/>
    </location>
</feature>
<evidence type="ECO:0000256" key="3">
    <source>
        <dbReference type="ARBA" id="ARBA00022448"/>
    </source>
</evidence>